<name>A0A1R3VDA5_9HYPH</name>
<organism evidence="2 3">
    <name type="scientific">Mesorhizobium prunaredense</name>
    <dbReference type="NCBI Taxonomy" id="1631249"/>
    <lineage>
        <taxon>Bacteria</taxon>
        <taxon>Pseudomonadati</taxon>
        <taxon>Pseudomonadota</taxon>
        <taxon>Alphaproteobacteria</taxon>
        <taxon>Hyphomicrobiales</taxon>
        <taxon>Phyllobacteriaceae</taxon>
        <taxon>Mesorhizobium</taxon>
    </lineage>
</organism>
<dbReference type="EMBL" id="FTPD01000026">
    <property type="protein sequence ID" value="SIT57234.1"/>
    <property type="molecule type" value="Genomic_DNA"/>
</dbReference>
<keyword evidence="3" id="KW-1185">Reference proteome</keyword>
<dbReference type="SUPFAM" id="SSF52743">
    <property type="entry name" value="Subtilisin-like"/>
    <property type="match status" value="1"/>
</dbReference>
<sequence length="746" mass="80955">MEAMQLANRLRTMGAAAATLVLCGLNTVQAEERPAADLAPPIEAPKSRIAGAKVFIEFEGGIASSAMASVIHRFGVKSRILPVRVYRPDDTVGLCPILESELKLPGRNCTTDLIGSIVWLNRLNKLVLDPNAVQPTRGVYLPAVEASITEITRIFDLSNTEEKNRLDQILNNPGWGDFVGRTAEDILGSNEKNDPTIPHLNELSIKRIAWEFQISGAERVAEATLIGKSLATTNLMISVQNIEGFVKSKYAASATSVFQNWCAIPPVSNNTDGSFAGMVGGLYDTSLAVSKSCPPPPPPRPRPKVVMMDQPITPHPDLGHAFLKDDAAIEAELKQLGPACQPGNFVRDVDHSSLLATIIGASANNYGFVGMAPDAVIEAYPWNQKPELNNDLRRFVERVWPKTEVFLLASKFAPYPPQSAASAVEKRLADKTWKKDDNDKWIFQLKDDNVRLEEDIARTVLQTRMLLVAAAGQTPEGNAPFEIQADTPMSPQNLGDFDNVLVVAACEDCDKPTARLWAESNRGANDADRSFVGVLAPGGQNVPSYVSNGKIAMTQGGTSSAAAFVAGLAASMSQCYPDNYRLRPGDLKERIILASRPVLDGSSHVAGGVIDPSISMLDPAKTWLKLQTQPVRPVTMKRWCKDHLNLKPTAAGLPDPWFLKKARRLTMVDQVGLIYQSSEILPGERYPARTIRRKPPGIAAENGVVAAVQYEGQDSECAVDVGSLKDLFLSQNMMESGECSALPLCQ</sequence>
<dbReference type="GO" id="GO:0006508">
    <property type="term" value="P:proteolysis"/>
    <property type="evidence" value="ECO:0007669"/>
    <property type="project" value="InterPro"/>
</dbReference>
<dbReference type="STRING" id="1631249.BQ8794_320056"/>
<dbReference type="InterPro" id="IPR036852">
    <property type="entry name" value="Peptidase_S8/S53_dom_sf"/>
</dbReference>
<evidence type="ECO:0000313" key="3">
    <source>
        <dbReference type="Proteomes" id="UP000188388"/>
    </source>
</evidence>
<dbReference type="AlphaFoldDB" id="A0A1R3VDA5"/>
<feature type="domain" description="Peptidase S8/S53" evidence="1">
    <location>
        <begin position="304"/>
        <end position="595"/>
    </location>
</feature>
<dbReference type="InterPro" id="IPR000209">
    <property type="entry name" value="Peptidase_S8/S53_dom"/>
</dbReference>
<protein>
    <recommendedName>
        <fullName evidence="1">Peptidase S8/S53 domain-containing protein</fullName>
    </recommendedName>
</protein>
<accession>A0A1R3VDA5</accession>
<proteinExistence type="predicted"/>
<dbReference type="Pfam" id="PF00082">
    <property type="entry name" value="Peptidase_S8"/>
    <property type="match status" value="1"/>
</dbReference>
<evidence type="ECO:0000313" key="2">
    <source>
        <dbReference type="EMBL" id="SIT57234.1"/>
    </source>
</evidence>
<evidence type="ECO:0000259" key="1">
    <source>
        <dbReference type="Pfam" id="PF00082"/>
    </source>
</evidence>
<dbReference type="Proteomes" id="UP000188388">
    <property type="component" value="Unassembled WGS sequence"/>
</dbReference>
<dbReference type="GO" id="GO:0004252">
    <property type="term" value="F:serine-type endopeptidase activity"/>
    <property type="evidence" value="ECO:0007669"/>
    <property type="project" value="InterPro"/>
</dbReference>
<gene>
    <name evidence="2" type="ORF">BQ8794_320056</name>
</gene>
<dbReference type="Gene3D" id="3.40.50.200">
    <property type="entry name" value="Peptidase S8/S53 domain"/>
    <property type="match status" value="1"/>
</dbReference>
<reference evidence="3" key="1">
    <citation type="submission" date="2017-01" db="EMBL/GenBank/DDBJ databases">
        <authorList>
            <person name="Brunel B."/>
        </authorList>
    </citation>
    <scope>NUCLEOTIDE SEQUENCE [LARGE SCALE GENOMIC DNA]</scope>
</reference>